<evidence type="ECO:0000313" key="3">
    <source>
        <dbReference type="WBParaSite" id="MhA1_Contig634.frz3.gene7"/>
    </source>
</evidence>
<name>A0A1I8BU74_MELHA</name>
<reference evidence="3" key="1">
    <citation type="submission" date="2016-11" db="UniProtKB">
        <authorList>
            <consortium name="WormBaseParasite"/>
        </authorList>
    </citation>
    <scope>IDENTIFICATION</scope>
</reference>
<sequence>MFIRTKNFIIKIFILLQISLNNKANSSISERQHEFHGLIKPNIYFYNGIEKPIVWKIEIKCLHGCDDWFRYYLQATLDNVDKAGVFVIKLMAGGKTDGIGYKKISQLRVHIRSMDLLAGQFRVGFL</sequence>
<evidence type="ECO:0000313" key="2">
    <source>
        <dbReference type="Proteomes" id="UP000095281"/>
    </source>
</evidence>
<dbReference type="AlphaFoldDB" id="A0A1I8BU74"/>
<dbReference type="Proteomes" id="UP000095281">
    <property type="component" value="Unplaced"/>
</dbReference>
<dbReference type="WBParaSite" id="MhA1_Contig634.frz3.gene7">
    <property type="protein sequence ID" value="MhA1_Contig634.frz3.gene7"/>
    <property type="gene ID" value="MhA1_Contig634.frz3.gene7"/>
</dbReference>
<keyword evidence="2" id="KW-1185">Reference proteome</keyword>
<keyword evidence="1" id="KW-0732">Signal</keyword>
<accession>A0A1I8BU74</accession>
<protein>
    <submittedName>
        <fullName evidence="3">Uncharacterized protein</fullName>
    </submittedName>
</protein>
<organism evidence="2 3">
    <name type="scientific">Meloidogyne hapla</name>
    <name type="common">Root-knot nematode worm</name>
    <dbReference type="NCBI Taxonomy" id="6305"/>
    <lineage>
        <taxon>Eukaryota</taxon>
        <taxon>Metazoa</taxon>
        <taxon>Ecdysozoa</taxon>
        <taxon>Nematoda</taxon>
        <taxon>Chromadorea</taxon>
        <taxon>Rhabditida</taxon>
        <taxon>Tylenchina</taxon>
        <taxon>Tylenchomorpha</taxon>
        <taxon>Tylenchoidea</taxon>
        <taxon>Meloidogynidae</taxon>
        <taxon>Meloidogyninae</taxon>
        <taxon>Meloidogyne</taxon>
    </lineage>
</organism>
<proteinExistence type="predicted"/>
<feature type="signal peptide" evidence="1">
    <location>
        <begin position="1"/>
        <end position="24"/>
    </location>
</feature>
<feature type="chain" id="PRO_5009316170" evidence="1">
    <location>
        <begin position="25"/>
        <end position="126"/>
    </location>
</feature>
<evidence type="ECO:0000256" key="1">
    <source>
        <dbReference type="SAM" id="SignalP"/>
    </source>
</evidence>